<accession>A0A7D4BKQ9</accession>
<dbReference type="GO" id="GO:0006352">
    <property type="term" value="P:DNA-templated transcription initiation"/>
    <property type="evidence" value="ECO:0007669"/>
    <property type="project" value="InterPro"/>
</dbReference>
<evidence type="ECO:0000256" key="3">
    <source>
        <dbReference type="ARBA" id="ARBA00023082"/>
    </source>
</evidence>
<proteinExistence type="inferred from homology"/>
<gene>
    <name evidence="6" type="ORF">FHG85_08920</name>
</gene>
<dbReference type="Gene3D" id="1.10.10.10">
    <property type="entry name" value="Winged helix-like DNA-binding domain superfamily/Winged helix DNA-binding domain"/>
    <property type="match status" value="1"/>
</dbReference>
<keyword evidence="3" id="KW-0731">Sigma factor</keyword>
<dbReference type="InterPro" id="IPR013249">
    <property type="entry name" value="RNA_pol_sigma70_r4_t2"/>
</dbReference>
<organism evidence="6 7">
    <name type="scientific">Tenuifilum thalassicum</name>
    <dbReference type="NCBI Taxonomy" id="2590900"/>
    <lineage>
        <taxon>Bacteria</taxon>
        <taxon>Pseudomonadati</taxon>
        <taxon>Bacteroidota</taxon>
        <taxon>Bacteroidia</taxon>
        <taxon>Bacteroidales</taxon>
        <taxon>Tenuifilaceae</taxon>
        <taxon>Tenuifilum</taxon>
    </lineage>
</organism>
<dbReference type="Proteomes" id="UP000500961">
    <property type="component" value="Chromosome"/>
</dbReference>
<dbReference type="InterPro" id="IPR000792">
    <property type="entry name" value="Tscrpt_reg_LuxR_C"/>
</dbReference>
<dbReference type="Pfam" id="PF08281">
    <property type="entry name" value="Sigma70_r4_2"/>
    <property type="match status" value="1"/>
</dbReference>
<name>A0A7D4BKQ9_9BACT</name>
<sequence length="176" mass="20276">MDISKKLVERCRQGDNKAQFELYKLYSDAMYNVSCRVIPDTMEAEDAMQEAFFKAFDKIDTFRGEVTFGAWLKRIVVNTCLDHLKRKKVLTVSLDETPGLSDDVSDEVDYDPESVEEVKQALNKLPEGYKLVLSLRLIDGYEYEEIATMMGIAQSTVRSQYVRAKRKLVELLKNKI</sequence>
<dbReference type="NCBIfam" id="TIGR02937">
    <property type="entry name" value="sigma70-ECF"/>
    <property type="match status" value="1"/>
</dbReference>
<dbReference type="EMBL" id="CP041345">
    <property type="protein sequence ID" value="QKG80379.1"/>
    <property type="molecule type" value="Genomic_DNA"/>
</dbReference>
<keyword evidence="2" id="KW-0805">Transcription regulation</keyword>
<dbReference type="Pfam" id="PF04542">
    <property type="entry name" value="Sigma70_r2"/>
    <property type="match status" value="1"/>
</dbReference>
<dbReference type="PANTHER" id="PTHR43133:SF51">
    <property type="entry name" value="RNA POLYMERASE SIGMA FACTOR"/>
    <property type="match status" value="1"/>
</dbReference>
<reference evidence="6 7" key="1">
    <citation type="submission" date="2019-07" db="EMBL/GenBank/DDBJ databases">
        <title>Thalassofilum flectens gen. nov., sp. nov., a novel moderate thermophilic anaerobe from a shallow sea hot spring in Kunashir Island (Russia), representing a new family in the order Bacteroidales, and proposal of Thalassofilacea fam. nov.</title>
        <authorList>
            <person name="Kochetkova T.V."/>
            <person name="Podosokorskaya O.A."/>
            <person name="Novikov A."/>
            <person name="Elcheninov A.G."/>
            <person name="Toshchakov S.V."/>
            <person name="Kublanov I.V."/>
        </authorList>
    </citation>
    <scope>NUCLEOTIDE SEQUENCE [LARGE SCALE GENOMIC DNA]</scope>
    <source>
        <strain evidence="6 7">38-H</strain>
    </source>
</reference>
<dbReference type="KEGG" id="ttz:FHG85_08920"/>
<evidence type="ECO:0000313" key="7">
    <source>
        <dbReference type="Proteomes" id="UP000500961"/>
    </source>
</evidence>
<dbReference type="CDD" id="cd06171">
    <property type="entry name" value="Sigma70_r4"/>
    <property type="match status" value="1"/>
</dbReference>
<dbReference type="InterPro" id="IPR039425">
    <property type="entry name" value="RNA_pol_sigma-70-like"/>
</dbReference>
<dbReference type="SUPFAM" id="SSF88659">
    <property type="entry name" value="Sigma3 and sigma4 domains of RNA polymerase sigma factors"/>
    <property type="match status" value="1"/>
</dbReference>
<comment type="similarity">
    <text evidence="1">Belongs to the sigma-70 factor family. ECF subfamily.</text>
</comment>
<keyword evidence="4" id="KW-0804">Transcription</keyword>
<evidence type="ECO:0000259" key="5">
    <source>
        <dbReference type="PROSITE" id="PS00622"/>
    </source>
</evidence>
<dbReference type="PANTHER" id="PTHR43133">
    <property type="entry name" value="RNA POLYMERASE ECF-TYPE SIGMA FACTO"/>
    <property type="match status" value="1"/>
</dbReference>
<dbReference type="InterPro" id="IPR013324">
    <property type="entry name" value="RNA_pol_sigma_r3/r4-like"/>
</dbReference>
<dbReference type="InterPro" id="IPR013325">
    <property type="entry name" value="RNA_pol_sigma_r2"/>
</dbReference>
<dbReference type="InterPro" id="IPR036388">
    <property type="entry name" value="WH-like_DNA-bd_sf"/>
</dbReference>
<feature type="domain" description="HTH luxR-type" evidence="5">
    <location>
        <begin position="140"/>
        <end position="167"/>
    </location>
</feature>
<evidence type="ECO:0000256" key="2">
    <source>
        <dbReference type="ARBA" id="ARBA00023015"/>
    </source>
</evidence>
<evidence type="ECO:0000256" key="1">
    <source>
        <dbReference type="ARBA" id="ARBA00010641"/>
    </source>
</evidence>
<evidence type="ECO:0000256" key="4">
    <source>
        <dbReference type="ARBA" id="ARBA00023163"/>
    </source>
</evidence>
<dbReference type="AlphaFoldDB" id="A0A7D4BKQ9"/>
<evidence type="ECO:0000313" key="6">
    <source>
        <dbReference type="EMBL" id="QKG80379.1"/>
    </source>
</evidence>
<dbReference type="PROSITE" id="PS00622">
    <property type="entry name" value="HTH_LUXR_1"/>
    <property type="match status" value="1"/>
</dbReference>
<dbReference type="GO" id="GO:0016987">
    <property type="term" value="F:sigma factor activity"/>
    <property type="evidence" value="ECO:0007669"/>
    <property type="project" value="UniProtKB-KW"/>
</dbReference>
<dbReference type="Gene3D" id="1.10.1740.10">
    <property type="match status" value="1"/>
</dbReference>
<dbReference type="RefSeq" id="WP_173075042.1">
    <property type="nucleotide sequence ID" value="NZ_CP041345.1"/>
</dbReference>
<dbReference type="SUPFAM" id="SSF88946">
    <property type="entry name" value="Sigma2 domain of RNA polymerase sigma factors"/>
    <property type="match status" value="1"/>
</dbReference>
<dbReference type="GO" id="GO:0003677">
    <property type="term" value="F:DNA binding"/>
    <property type="evidence" value="ECO:0007669"/>
    <property type="project" value="InterPro"/>
</dbReference>
<dbReference type="InterPro" id="IPR007627">
    <property type="entry name" value="RNA_pol_sigma70_r2"/>
</dbReference>
<protein>
    <submittedName>
        <fullName evidence="6">Sigma-70 family RNA polymerase sigma factor</fullName>
    </submittedName>
</protein>
<keyword evidence="7" id="KW-1185">Reference proteome</keyword>
<dbReference type="InterPro" id="IPR014284">
    <property type="entry name" value="RNA_pol_sigma-70_dom"/>
</dbReference>